<dbReference type="WBParaSite" id="TREG1_112270.1">
    <property type="protein sequence ID" value="TREG1_112270.1"/>
    <property type="gene ID" value="TREG1_112270"/>
</dbReference>
<dbReference type="Proteomes" id="UP000050795">
    <property type="component" value="Unassembled WGS sequence"/>
</dbReference>
<dbReference type="AlphaFoldDB" id="A0AA85IUV8"/>
<proteinExistence type="predicted"/>
<protein>
    <submittedName>
        <fullName evidence="3">Uncharacterized protein</fullName>
    </submittedName>
</protein>
<organism evidence="2 3">
    <name type="scientific">Trichobilharzia regenti</name>
    <name type="common">Nasal bird schistosome</name>
    <dbReference type="NCBI Taxonomy" id="157069"/>
    <lineage>
        <taxon>Eukaryota</taxon>
        <taxon>Metazoa</taxon>
        <taxon>Spiralia</taxon>
        <taxon>Lophotrochozoa</taxon>
        <taxon>Platyhelminthes</taxon>
        <taxon>Trematoda</taxon>
        <taxon>Digenea</taxon>
        <taxon>Strigeidida</taxon>
        <taxon>Schistosomatoidea</taxon>
        <taxon>Schistosomatidae</taxon>
        <taxon>Trichobilharzia</taxon>
    </lineage>
</organism>
<sequence>MLMNADEGNYAPATTTENNTTITTNATNINTTNNNNNSDDMTHLITQRNTDKSPLCPGAIIEDSHQSETILRPGCKRNLPMCDSDPDQWKEDPVIVNTSENVDSVDMNDMRSDCLNYMTQRQFYGDQTLTHHQSVLHRSLAECLKRLCKQMERDCMPNTSSVMPSQALDLSMSSTMKSTENFPLNQTLEARRMSLKNLSASPSSSSTTSLASISPLTSTGSNNISQTCVNISDSLGRNLPLCHQYEHIRSDNTGSNLPCITSKTDTLHNLPLVMSQMNSLIPQNANNNNMFTCKNSNSAALNHMQSHDILTSSTLLSPVCLPTNSIYQP</sequence>
<evidence type="ECO:0000313" key="3">
    <source>
        <dbReference type="WBParaSite" id="TREG1_112270.1"/>
    </source>
</evidence>
<feature type="compositionally biased region" description="Low complexity" evidence="1">
    <location>
        <begin position="13"/>
        <end position="37"/>
    </location>
</feature>
<reference evidence="2" key="1">
    <citation type="submission" date="2022-06" db="EMBL/GenBank/DDBJ databases">
        <authorList>
            <person name="Berger JAMES D."/>
            <person name="Berger JAMES D."/>
        </authorList>
    </citation>
    <scope>NUCLEOTIDE SEQUENCE [LARGE SCALE GENOMIC DNA]</scope>
</reference>
<evidence type="ECO:0000256" key="1">
    <source>
        <dbReference type="SAM" id="MobiDB-lite"/>
    </source>
</evidence>
<feature type="region of interest" description="Disordered" evidence="1">
    <location>
        <begin position="197"/>
        <end position="216"/>
    </location>
</feature>
<feature type="region of interest" description="Disordered" evidence="1">
    <location>
        <begin position="1"/>
        <end position="40"/>
    </location>
</feature>
<name>A0AA85IUV8_TRIRE</name>
<accession>A0AA85IUV8</accession>
<reference evidence="3" key="2">
    <citation type="submission" date="2023-11" db="UniProtKB">
        <authorList>
            <consortium name="WormBaseParasite"/>
        </authorList>
    </citation>
    <scope>IDENTIFICATION</scope>
</reference>
<keyword evidence="2" id="KW-1185">Reference proteome</keyword>
<evidence type="ECO:0000313" key="2">
    <source>
        <dbReference type="Proteomes" id="UP000050795"/>
    </source>
</evidence>